<keyword evidence="3" id="KW-1185">Reference proteome</keyword>
<dbReference type="InterPro" id="IPR021354">
    <property type="entry name" value="DUF2975"/>
</dbReference>
<evidence type="ECO:0000313" key="3">
    <source>
        <dbReference type="Proteomes" id="UP001172055"/>
    </source>
</evidence>
<name>A0ABT8N5H1_9BACL</name>
<gene>
    <name evidence="2" type="ORF">QWY14_15120</name>
</gene>
<keyword evidence="1" id="KW-0472">Membrane</keyword>
<comment type="caution">
    <text evidence="2">The sequence shown here is derived from an EMBL/GenBank/DDBJ whole genome shotgun (WGS) entry which is preliminary data.</text>
</comment>
<evidence type="ECO:0000313" key="2">
    <source>
        <dbReference type="EMBL" id="MDN7243133.1"/>
    </source>
</evidence>
<feature type="transmembrane region" description="Helical" evidence="1">
    <location>
        <begin position="122"/>
        <end position="143"/>
    </location>
</feature>
<dbReference type="EMBL" id="JAUJWV010000003">
    <property type="protein sequence ID" value="MDN7243133.1"/>
    <property type="molecule type" value="Genomic_DNA"/>
</dbReference>
<keyword evidence="1" id="KW-1133">Transmembrane helix</keyword>
<sequence length="161" mass="17874">MKHKQSLTLFLKAVLFLIGIAALVFCLVALPGMVSRDAAAHPETAYLQYPFLICAYILFTPFFMALYQTFKLLSYIDKNQVFSEVSVKALKHIKYCALLIGLFFAVGLFSLALFIGEDIAGMITLCLICIFSSSIIATFTAVLQKLLKEAIEIKSENDLTV</sequence>
<dbReference type="Proteomes" id="UP001172055">
    <property type="component" value="Unassembled WGS sequence"/>
</dbReference>
<keyword evidence="1" id="KW-0812">Transmembrane</keyword>
<feature type="transmembrane region" description="Helical" evidence="1">
    <location>
        <begin position="95"/>
        <end position="116"/>
    </location>
</feature>
<evidence type="ECO:0000256" key="1">
    <source>
        <dbReference type="SAM" id="Phobius"/>
    </source>
</evidence>
<accession>A0ABT8N5H1</accession>
<feature type="transmembrane region" description="Helical" evidence="1">
    <location>
        <begin position="9"/>
        <end position="34"/>
    </location>
</feature>
<proteinExistence type="predicted"/>
<feature type="transmembrane region" description="Helical" evidence="1">
    <location>
        <begin position="46"/>
        <end position="67"/>
    </location>
</feature>
<dbReference type="RefSeq" id="WP_301724680.1">
    <property type="nucleotide sequence ID" value="NZ_JAUJWV010000003.1"/>
</dbReference>
<protein>
    <submittedName>
        <fullName evidence="2">DUF2975 domain-containing protein</fullName>
    </submittedName>
</protein>
<organism evidence="2 3">
    <name type="scientific">Planococcus shixiaomingii</name>
    <dbReference type="NCBI Taxonomy" id="3058393"/>
    <lineage>
        <taxon>Bacteria</taxon>
        <taxon>Bacillati</taxon>
        <taxon>Bacillota</taxon>
        <taxon>Bacilli</taxon>
        <taxon>Bacillales</taxon>
        <taxon>Caryophanaceae</taxon>
        <taxon>Planococcus</taxon>
    </lineage>
</organism>
<dbReference type="Pfam" id="PF11188">
    <property type="entry name" value="DUF2975"/>
    <property type="match status" value="1"/>
</dbReference>
<reference evidence="2 3" key="1">
    <citation type="submission" date="2023-06" db="EMBL/GenBank/DDBJ databases">
        <title>Novel species in genus Planococcus.</title>
        <authorList>
            <person name="Ning S."/>
        </authorList>
    </citation>
    <scope>NUCLEOTIDE SEQUENCE [LARGE SCALE GENOMIC DNA]</scope>
    <source>
        <strain evidence="2 3">N028</strain>
    </source>
</reference>